<organism evidence="2 3">
    <name type="scientific">Kineothrix alysoides</name>
    <dbReference type="NCBI Taxonomy" id="1469948"/>
    <lineage>
        <taxon>Bacteria</taxon>
        <taxon>Bacillati</taxon>
        <taxon>Bacillota</taxon>
        <taxon>Clostridia</taxon>
        <taxon>Lachnospirales</taxon>
        <taxon>Lachnospiraceae</taxon>
        <taxon>Kineothrix</taxon>
    </lineage>
</organism>
<proteinExistence type="predicted"/>
<dbReference type="InterPro" id="IPR052509">
    <property type="entry name" value="Metal_resp_DNA-bind_regulator"/>
</dbReference>
<protein>
    <submittedName>
        <fullName evidence="2">PadR family transcriptional regulator PadR</fullName>
    </submittedName>
</protein>
<dbReference type="EMBL" id="SLUO01000001">
    <property type="protein sequence ID" value="TCL61074.1"/>
    <property type="molecule type" value="Genomic_DNA"/>
</dbReference>
<dbReference type="Proteomes" id="UP000295718">
    <property type="component" value="Unassembled WGS sequence"/>
</dbReference>
<dbReference type="PANTHER" id="PTHR33169">
    <property type="entry name" value="PADR-FAMILY TRANSCRIPTIONAL REGULATOR"/>
    <property type="match status" value="1"/>
</dbReference>
<dbReference type="InterPro" id="IPR005149">
    <property type="entry name" value="Tscrpt_reg_PadR_N"/>
</dbReference>
<dbReference type="STRING" id="1469948.GCA_000732725_02598"/>
<dbReference type="RefSeq" id="WP_031391276.1">
    <property type="nucleotide sequence ID" value="NZ_JPNB01000002.1"/>
</dbReference>
<feature type="domain" description="Transcription regulator PadR N-terminal" evidence="1">
    <location>
        <begin position="14"/>
        <end position="80"/>
    </location>
</feature>
<dbReference type="AlphaFoldDB" id="A0A4R1R691"/>
<dbReference type="OrthoDB" id="9808017at2"/>
<reference evidence="2 3" key="1">
    <citation type="submission" date="2019-03" db="EMBL/GenBank/DDBJ databases">
        <title>Genomic Encyclopedia of Type Strains, Phase IV (KMG-IV): sequencing the most valuable type-strain genomes for metagenomic binning, comparative biology and taxonomic classification.</title>
        <authorList>
            <person name="Goeker M."/>
        </authorList>
    </citation>
    <scope>NUCLEOTIDE SEQUENCE [LARGE SCALE GENOMIC DNA]</scope>
    <source>
        <strain evidence="2 3">DSM 100556</strain>
    </source>
</reference>
<evidence type="ECO:0000313" key="3">
    <source>
        <dbReference type="Proteomes" id="UP000295718"/>
    </source>
</evidence>
<sequence length="113" mass="13452">MIYPISAPLLDFLLLSIVRQQDSYGYQISQQLKSVSNMKDSTLYPILRRLSDNNFVITYDQPFQGRNRKYYRITEAGENQWQFLKNEWQQHTATIEKVINEKRIFQEGGNENE</sequence>
<evidence type="ECO:0000313" key="2">
    <source>
        <dbReference type="EMBL" id="TCL61074.1"/>
    </source>
</evidence>
<accession>A0A4R1R691</accession>
<dbReference type="InterPro" id="IPR036390">
    <property type="entry name" value="WH_DNA-bd_sf"/>
</dbReference>
<dbReference type="Gene3D" id="1.10.10.10">
    <property type="entry name" value="Winged helix-like DNA-binding domain superfamily/Winged helix DNA-binding domain"/>
    <property type="match status" value="1"/>
</dbReference>
<dbReference type="SUPFAM" id="SSF46785">
    <property type="entry name" value="Winged helix' DNA-binding domain"/>
    <property type="match status" value="1"/>
</dbReference>
<name>A0A4R1R691_9FIRM</name>
<dbReference type="InterPro" id="IPR036388">
    <property type="entry name" value="WH-like_DNA-bd_sf"/>
</dbReference>
<keyword evidence="3" id="KW-1185">Reference proteome</keyword>
<gene>
    <name evidence="2" type="ORF">EDD76_101171</name>
</gene>
<comment type="caution">
    <text evidence="2">The sequence shown here is derived from an EMBL/GenBank/DDBJ whole genome shotgun (WGS) entry which is preliminary data.</text>
</comment>
<evidence type="ECO:0000259" key="1">
    <source>
        <dbReference type="Pfam" id="PF03551"/>
    </source>
</evidence>
<dbReference type="PANTHER" id="PTHR33169:SF14">
    <property type="entry name" value="TRANSCRIPTIONAL REGULATOR RV3488"/>
    <property type="match status" value="1"/>
</dbReference>
<dbReference type="Pfam" id="PF03551">
    <property type="entry name" value="PadR"/>
    <property type="match status" value="1"/>
</dbReference>